<dbReference type="PROSITE" id="PS50931">
    <property type="entry name" value="HTH_LYSR"/>
    <property type="match status" value="1"/>
</dbReference>
<keyword evidence="2" id="KW-0805">Transcription regulation</keyword>
<dbReference type="InterPro" id="IPR000847">
    <property type="entry name" value="LysR_HTH_N"/>
</dbReference>
<dbReference type="Pfam" id="PF03466">
    <property type="entry name" value="LysR_substrate"/>
    <property type="match status" value="1"/>
</dbReference>
<dbReference type="InterPro" id="IPR036388">
    <property type="entry name" value="WH-like_DNA-bd_sf"/>
</dbReference>
<comment type="similarity">
    <text evidence="1">Belongs to the LysR transcriptional regulatory family.</text>
</comment>
<proteinExistence type="inferred from homology"/>
<evidence type="ECO:0000259" key="5">
    <source>
        <dbReference type="PROSITE" id="PS50931"/>
    </source>
</evidence>
<dbReference type="InterPro" id="IPR005119">
    <property type="entry name" value="LysR_subst-bd"/>
</dbReference>
<feature type="domain" description="HTH lysR-type" evidence="5">
    <location>
        <begin position="19"/>
        <end position="76"/>
    </location>
</feature>
<dbReference type="InterPro" id="IPR036390">
    <property type="entry name" value="WH_DNA-bd_sf"/>
</dbReference>
<dbReference type="AlphaFoldDB" id="A0AAX2QJF7"/>
<organism evidence="6 7">
    <name type="scientific">Rhizobium laguerreae</name>
    <dbReference type="NCBI Taxonomy" id="1076926"/>
    <lineage>
        <taxon>Bacteria</taxon>
        <taxon>Pseudomonadati</taxon>
        <taxon>Pseudomonadota</taxon>
        <taxon>Alphaproteobacteria</taxon>
        <taxon>Hyphomicrobiales</taxon>
        <taxon>Rhizobiaceae</taxon>
        <taxon>Rhizobium/Agrobacterium group</taxon>
        <taxon>Rhizobium</taxon>
    </lineage>
</organism>
<dbReference type="PANTHER" id="PTHR30537:SF5">
    <property type="entry name" value="HTH-TYPE TRANSCRIPTIONAL ACTIVATOR TTDR-RELATED"/>
    <property type="match status" value="1"/>
</dbReference>
<keyword evidence="4" id="KW-0804">Transcription</keyword>
<dbReference type="SUPFAM" id="SSF53850">
    <property type="entry name" value="Periplasmic binding protein-like II"/>
    <property type="match status" value="1"/>
</dbReference>
<comment type="caution">
    <text evidence="6">The sequence shown here is derived from an EMBL/GenBank/DDBJ whole genome shotgun (WGS) entry which is preliminary data.</text>
</comment>
<evidence type="ECO:0000313" key="6">
    <source>
        <dbReference type="EMBL" id="TCU23581.1"/>
    </source>
</evidence>
<dbReference type="GO" id="GO:0003677">
    <property type="term" value="F:DNA binding"/>
    <property type="evidence" value="ECO:0007669"/>
    <property type="project" value="UniProtKB-KW"/>
</dbReference>
<reference evidence="6 7" key="1">
    <citation type="submission" date="2019-03" db="EMBL/GenBank/DDBJ databases">
        <title>Genomic Encyclopedia of Type Strains, Phase IV (KMG-V): Genome sequencing to study the core and pangenomes of soil and plant-associated prokaryotes.</title>
        <authorList>
            <person name="Whitman W."/>
        </authorList>
    </citation>
    <scope>NUCLEOTIDE SEQUENCE [LARGE SCALE GENOMIC DNA]</scope>
    <source>
        <strain evidence="6 7">FB403</strain>
    </source>
</reference>
<dbReference type="Gene3D" id="3.40.190.10">
    <property type="entry name" value="Periplasmic binding protein-like II"/>
    <property type="match status" value="2"/>
</dbReference>
<accession>A0AAX2QJF7</accession>
<keyword evidence="3 6" id="KW-0238">DNA-binding</keyword>
<protein>
    <submittedName>
        <fullName evidence="6">DNA-binding transcriptional LysR family regulator</fullName>
    </submittedName>
</protein>
<gene>
    <name evidence="6" type="ORF">EV131_107330</name>
</gene>
<evidence type="ECO:0000256" key="4">
    <source>
        <dbReference type="ARBA" id="ARBA00023163"/>
    </source>
</evidence>
<name>A0AAX2QJF7_9HYPH</name>
<evidence type="ECO:0000256" key="2">
    <source>
        <dbReference type="ARBA" id="ARBA00023015"/>
    </source>
</evidence>
<evidence type="ECO:0000256" key="1">
    <source>
        <dbReference type="ARBA" id="ARBA00009437"/>
    </source>
</evidence>
<dbReference type="Pfam" id="PF00126">
    <property type="entry name" value="HTH_1"/>
    <property type="match status" value="1"/>
</dbReference>
<sequence length="306" mass="33291">MSFYHAIRGSVMHFRRRIPSLTALVTLEAVLRKKSFTTAATELGVTQAAVSRQIALLEEEFGLPLFVRKHRAIEPTAACINLGATLAKSFADIAESVEALQSRSQDVLTIGATVAFSSFWLLPRLAEFRRANPGILVRVISQDSSIALDDGEVDVAIRYGVPPFSDSTVIASHGDVICPVCSPDYLKRRGDGPLGSADEFIETDVLDRSWYSWAQWFSLTGANLEVKPSLRFNHYTETIAAARAGQGIALGWRMLVGTFLEDGTLVQIGGGELAAEDRYNVIVPVKAKRSNARDLAAAWLTASLHG</sequence>
<evidence type="ECO:0000313" key="7">
    <source>
        <dbReference type="Proteomes" id="UP000295021"/>
    </source>
</evidence>
<evidence type="ECO:0000256" key="3">
    <source>
        <dbReference type="ARBA" id="ARBA00023125"/>
    </source>
</evidence>
<dbReference type="Proteomes" id="UP000295021">
    <property type="component" value="Unassembled WGS sequence"/>
</dbReference>
<dbReference type="Gene3D" id="1.10.10.10">
    <property type="entry name" value="Winged helix-like DNA-binding domain superfamily/Winged helix DNA-binding domain"/>
    <property type="match status" value="1"/>
</dbReference>
<dbReference type="GO" id="GO:0003700">
    <property type="term" value="F:DNA-binding transcription factor activity"/>
    <property type="evidence" value="ECO:0007669"/>
    <property type="project" value="InterPro"/>
</dbReference>
<dbReference type="PRINTS" id="PR00039">
    <property type="entry name" value="HTHLYSR"/>
</dbReference>
<dbReference type="PANTHER" id="PTHR30537">
    <property type="entry name" value="HTH-TYPE TRANSCRIPTIONAL REGULATOR"/>
    <property type="match status" value="1"/>
</dbReference>
<dbReference type="EMBL" id="SMBI01000007">
    <property type="protein sequence ID" value="TCU23581.1"/>
    <property type="molecule type" value="Genomic_DNA"/>
</dbReference>
<dbReference type="InterPro" id="IPR058163">
    <property type="entry name" value="LysR-type_TF_proteobact-type"/>
</dbReference>
<dbReference type="SUPFAM" id="SSF46785">
    <property type="entry name" value="Winged helix' DNA-binding domain"/>
    <property type="match status" value="1"/>
</dbReference>